<evidence type="ECO:0000313" key="3">
    <source>
        <dbReference type="Proteomes" id="UP000484164"/>
    </source>
</evidence>
<accession>A0A6L3ZIT1</accession>
<dbReference type="EMBL" id="WBVQ01000001">
    <property type="protein sequence ID" value="KAB2817737.1"/>
    <property type="molecule type" value="Genomic_DNA"/>
</dbReference>
<reference evidence="2 3" key="1">
    <citation type="submission" date="2019-10" db="EMBL/GenBank/DDBJ databases">
        <title>Genome sequence of Phaeocystidibacter marisrubri JCM30614 (type strain).</title>
        <authorList>
            <person name="Bowman J.P."/>
        </authorList>
    </citation>
    <scope>NUCLEOTIDE SEQUENCE [LARGE SCALE GENOMIC DNA]</scope>
    <source>
        <strain evidence="2 3">JCM 30614</strain>
    </source>
</reference>
<protein>
    <submittedName>
        <fullName evidence="2">CoA-binding protein</fullName>
    </submittedName>
</protein>
<dbReference type="InterPro" id="IPR036291">
    <property type="entry name" value="NAD(P)-bd_dom_sf"/>
</dbReference>
<sequence>MNTNLKHEVVAILGAHPSPSRYAYLAADSLLSKGHTVIPIGRREGVTAGGLSIQTDPSTLIGQNVDTVTLYINPTIQEDYKELIAKVHPRRVIFNPGTENMEWAKELEAQGIEADMACTLVLLSTGQY</sequence>
<dbReference type="InterPro" id="IPR003781">
    <property type="entry name" value="CoA-bd"/>
</dbReference>
<dbReference type="SUPFAM" id="SSF51735">
    <property type="entry name" value="NAD(P)-binding Rossmann-fold domains"/>
    <property type="match status" value="1"/>
</dbReference>
<dbReference type="Pfam" id="PF13380">
    <property type="entry name" value="CoA_binding_2"/>
    <property type="match status" value="1"/>
</dbReference>
<proteinExistence type="predicted"/>
<evidence type="ECO:0000259" key="1">
    <source>
        <dbReference type="Pfam" id="PF13380"/>
    </source>
</evidence>
<dbReference type="Gene3D" id="3.40.50.720">
    <property type="entry name" value="NAD(P)-binding Rossmann-like Domain"/>
    <property type="match status" value="1"/>
</dbReference>
<dbReference type="RefSeq" id="WP_151692425.1">
    <property type="nucleotide sequence ID" value="NZ_BMGX01000002.1"/>
</dbReference>
<dbReference type="OrthoDB" id="708726at2"/>
<keyword evidence="3" id="KW-1185">Reference proteome</keyword>
<gene>
    <name evidence="2" type="ORF">F8C82_04855</name>
</gene>
<evidence type="ECO:0000313" key="2">
    <source>
        <dbReference type="EMBL" id="KAB2817737.1"/>
    </source>
</evidence>
<dbReference type="AlphaFoldDB" id="A0A6L3ZIT1"/>
<name>A0A6L3ZIT1_9FLAO</name>
<dbReference type="Proteomes" id="UP000484164">
    <property type="component" value="Unassembled WGS sequence"/>
</dbReference>
<organism evidence="2 3">
    <name type="scientific">Phaeocystidibacter marisrubri</name>
    <dbReference type="NCBI Taxonomy" id="1577780"/>
    <lineage>
        <taxon>Bacteria</taxon>
        <taxon>Pseudomonadati</taxon>
        <taxon>Bacteroidota</taxon>
        <taxon>Flavobacteriia</taxon>
        <taxon>Flavobacteriales</taxon>
        <taxon>Phaeocystidibacteraceae</taxon>
        <taxon>Phaeocystidibacter</taxon>
    </lineage>
</organism>
<feature type="domain" description="CoA-binding" evidence="1">
    <location>
        <begin position="10"/>
        <end position="122"/>
    </location>
</feature>
<comment type="caution">
    <text evidence="2">The sequence shown here is derived from an EMBL/GenBank/DDBJ whole genome shotgun (WGS) entry which is preliminary data.</text>
</comment>